<gene>
    <name evidence="1" type="ORF">ACFO6V_04635</name>
</gene>
<name>A0ABV9HD74_9MICO</name>
<keyword evidence="2" id="KW-1185">Reference proteome</keyword>
<organism evidence="1 2">
    <name type="scientific">Promicromonospora alba</name>
    <dbReference type="NCBI Taxonomy" id="1616110"/>
    <lineage>
        <taxon>Bacteria</taxon>
        <taxon>Bacillati</taxon>
        <taxon>Actinomycetota</taxon>
        <taxon>Actinomycetes</taxon>
        <taxon>Micrococcales</taxon>
        <taxon>Promicromonosporaceae</taxon>
        <taxon>Promicromonospora</taxon>
    </lineage>
</organism>
<dbReference type="EMBL" id="JBHSFI010000002">
    <property type="protein sequence ID" value="MFC4627510.1"/>
    <property type="molecule type" value="Genomic_DNA"/>
</dbReference>
<comment type="caution">
    <text evidence="1">The sequence shown here is derived from an EMBL/GenBank/DDBJ whole genome shotgun (WGS) entry which is preliminary data.</text>
</comment>
<accession>A0ABV9HD74</accession>
<sequence length="103" mass="12209">MDDDELVAAMMQPLEIDFQVTDHFDEWDTEGIAQFRRCGRRAIRKLGYKAHTFQTDPAKRADRRVIVYAMITNRTEEDEARLAERSWFLIQNMPSPFEERTDP</sequence>
<evidence type="ECO:0000313" key="1">
    <source>
        <dbReference type="EMBL" id="MFC4627510.1"/>
    </source>
</evidence>
<dbReference type="Proteomes" id="UP001596011">
    <property type="component" value="Unassembled WGS sequence"/>
</dbReference>
<dbReference type="RefSeq" id="WP_377132723.1">
    <property type="nucleotide sequence ID" value="NZ_JBHSFI010000002.1"/>
</dbReference>
<reference evidence="2" key="1">
    <citation type="journal article" date="2019" name="Int. J. Syst. Evol. Microbiol.">
        <title>The Global Catalogue of Microorganisms (GCM) 10K type strain sequencing project: providing services to taxonomists for standard genome sequencing and annotation.</title>
        <authorList>
            <consortium name="The Broad Institute Genomics Platform"/>
            <consortium name="The Broad Institute Genome Sequencing Center for Infectious Disease"/>
            <person name="Wu L."/>
            <person name="Ma J."/>
        </authorList>
    </citation>
    <scope>NUCLEOTIDE SEQUENCE [LARGE SCALE GENOMIC DNA]</scope>
    <source>
        <strain evidence="2">CCUG 42722</strain>
    </source>
</reference>
<evidence type="ECO:0000313" key="2">
    <source>
        <dbReference type="Proteomes" id="UP001596011"/>
    </source>
</evidence>
<protein>
    <submittedName>
        <fullName evidence="1">Uncharacterized protein</fullName>
    </submittedName>
</protein>
<proteinExistence type="predicted"/>